<proteinExistence type="predicted"/>
<evidence type="ECO:0000313" key="3">
    <source>
        <dbReference type="Proteomes" id="UP000238385"/>
    </source>
</evidence>
<dbReference type="Proteomes" id="UP000238385">
    <property type="component" value="Unassembled WGS sequence"/>
</dbReference>
<dbReference type="OrthoDB" id="6194058at2"/>
<sequence length="201" mass="22464">MNGSEIRKQLTADLNRDYLAYLRSMPSAHNINQKPGSERAPQHGSEPLTSKEKDILTAGGARFGDIHSRHAVDIANSQRLQREISAMIQESLILEEVSKRLSVTIETVQALIAKEAPELFAFEAPHQILLFPGWQFTDQGTLPHLTELLKQIGKRVAPFTINRFMISKNLDLPLGKTCLSPRDWLASGRDPEEVLMLASDL</sequence>
<feature type="region of interest" description="Disordered" evidence="1">
    <location>
        <begin position="28"/>
        <end position="50"/>
    </location>
</feature>
<name>A0A2T1KNV6_9GAMM</name>
<reference evidence="2 3" key="1">
    <citation type="submission" date="2018-03" db="EMBL/GenBank/DDBJ databases">
        <title>Marinobacter brunus sp. nov., a marine bacterium of Gamma-proteobacteria isolated from the surface seawater of the South China Sea.</title>
        <authorList>
            <person name="Cheng H."/>
            <person name="Wu Y.-H."/>
            <person name="Xamxidin M."/>
            <person name="Xu X.-W."/>
        </authorList>
    </citation>
    <scope>NUCLEOTIDE SEQUENCE [LARGE SCALE GENOMIC DNA]</scope>
    <source>
        <strain evidence="2 3">JCM 30472</strain>
    </source>
</reference>
<dbReference type="EMBL" id="PXNN01000002">
    <property type="protein sequence ID" value="PSF11775.1"/>
    <property type="molecule type" value="Genomic_DNA"/>
</dbReference>
<dbReference type="AlphaFoldDB" id="A0A2T1KNV6"/>
<accession>A0A2T1KNV6</accession>
<evidence type="ECO:0000256" key="1">
    <source>
        <dbReference type="SAM" id="MobiDB-lite"/>
    </source>
</evidence>
<protein>
    <submittedName>
        <fullName evidence="2">Uncharacterized protein</fullName>
    </submittedName>
</protein>
<dbReference type="RefSeq" id="WP_106669731.1">
    <property type="nucleotide sequence ID" value="NZ_BMFE01000003.1"/>
</dbReference>
<keyword evidence="3" id="KW-1185">Reference proteome</keyword>
<comment type="caution">
    <text evidence="2">The sequence shown here is derived from an EMBL/GenBank/DDBJ whole genome shotgun (WGS) entry which is preliminary data.</text>
</comment>
<gene>
    <name evidence="2" type="ORF">C7H08_00035</name>
</gene>
<organism evidence="2 3">
    <name type="scientific">Marinobacter halophilus</name>
    <dbReference type="NCBI Taxonomy" id="1323740"/>
    <lineage>
        <taxon>Bacteria</taxon>
        <taxon>Pseudomonadati</taxon>
        <taxon>Pseudomonadota</taxon>
        <taxon>Gammaproteobacteria</taxon>
        <taxon>Pseudomonadales</taxon>
        <taxon>Marinobacteraceae</taxon>
        <taxon>Marinobacter</taxon>
    </lineage>
</organism>
<evidence type="ECO:0000313" key="2">
    <source>
        <dbReference type="EMBL" id="PSF11775.1"/>
    </source>
</evidence>